<evidence type="ECO:0000313" key="2">
    <source>
        <dbReference type="Proteomes" id="UP000267250"/>
    </source>
</evidence>
<dbReference type="KEGG" id="aft:BBF96_02195"/>
<protein>
    <submittedName>
        <fullName evidence="1">Uncharacterized protein</fullName>
    </submittedName>
</protein>
<organism evidence="1 2">
    <name type="scientific">Anoxybacter fermentans</name>
    <dbReference type="NCBI Taxonomy" id="1323375"/>
    <lineage>
        <taxon>Bacteria</taxon>
        <taxon>Bacillati</taxon>
        <taxon>Bacillota</taxon>
        <taxon>Clostridia</taxon>
        <taxon>Halanaerobiales</taxon>
        <taxon>Anoxybacter</taxon>
    </lineage>
</organism>
<gene>
    <name evidence="1" type="ORF">BBF96_02195</name>
</gene>
<reference evidence="1 2" key="1">
    <citation type="submission" date="2016-07" db="EMBL/GenBank/DDBJ databases">
        <title>Genome and transcriptome analysis of iron-reducing fermentative bacteria Anoxybacter fermentans.</title>
        <authorList>
            <person name="Zeng X."/>
            <person name="Shao Z."/>
        </authorList>
    </citation>
    <scope>NUCLEOTIDE SEQUENCE [LARGE SCALE GENOMIC DNA]</scope>
    <source>
        <strain evidence="1 2">DY22613</strain>
    </source>
</reference>
<dbReference type="EMBL" id="CP016379">
    <property type="protein sequence ID" value="AZR72306.1"/>
    <property type="molecule type" value="Genomic_DNA"/>
</dbReference>
<dbReference type="RefSeq" id="WP_127015640.1">
    <property type="nucleotide sequence ID" value="NZ_CP016379.1"/>
</dbReference>
<name>A0A3S9SVH3_9FIRM</name>
<dbReference type="AlphaFoldDB" id="A0A3S9SVH3"/>
<dbReference type="Proteomes" id="UP000267250">
    <property type="component" value="Chromosome"/>
</dbReference>
<proteinExistence type="predicted"/>
<evidence type="ECO:0000313" key="1">
    <source>
        <dbReference type="EMBL" id="AZR72306.1"/>
    </source>
</evidence>
<keyword evidence="2" id="KW-1185">Reference proteome</keyword>
<accession>A0A3S9SVH3</accession>
<sequence length="62" mass="6934">MKKFWVLVLILLTVFVLTIGFTINMESYQAKTQIIAADTVVLQTTDTNVITTDPFLPTDENG</sequence>